<dbReference type="EMBL" id="CM042012">
    <property type="protein sequence ID" value="KAI3751916.1"/>
    <property type="molecule type" value="Genomic_DNA"/>
</dbReference>
<protein>
    <submittedName>
        <fullName evidence="1">Uncharacterized protein</fullName>
    </submittedName>
</protein>
<name>A0ACB9E0D0_CICIN</name>
<evidence type="ECO:0000313" key="2">
    <source>
        <dbReference type="Proteomes" id="UP001055811"/>
    </source>
</evidence>
<comment type="caution">
    <text evidence="1">The sequence shown here is derived from an EMBL/GenBank/DDBJ whole genome shotgun (WGS) entry which is preliminary data.</text>
</comment>
<keyword evidence="2" id="KW-1185">Reference proteome</keyword>
<organism evidence="1 2">
    <name type="scientific">Cichorium intybus</name>
    <name type="common">Chicory</name>
    <dbReference type="NCBI Taxonomy" id="13427"/>
    <lineage>
        <taxon>Eukaryota</taxon>
        <taxon>Viridiplantae</taxon>
        <taxon>Streptophyta</taxon>
        <taxon>Embryophyta</taxon>
        <taxon>Tracheophyta</taxon>
        <taxon>Spermatophyta</taxon>
        <taxon>Magnoliopsida</taxon>
        <taxon>eudicotyledons</taxon>
        <taxon>Gunneridae</taxon>
        <taxon>Pentapetalae</taxon>
        <taxon>asterids</taxon>
        <taxon>campanulids</taxon>
        <taxon>Asterales</taxon>
        <taxon>Asteraceae</taxon>
        <taxon>Cichorioideae</taxon>
        <taxon>Cichorieae</taxon>
        <taxon>Cichoriinae</taxon>
        <taxon>Cichorium</taxon>
    </lineage>
</organism>
<accession>A0ACB9E0D0</accession>
<sequence>MVGWRIRAEMAELEIGKLYASHPTVFSIKLFYGGEFTHFPGRRYINGKEKFVDLVDIDEFCVHDIDDMMDTLGYVEDGKLLYYHFKRPFSDLDFGLFALASDSDINHLRTYVGKHKLIEVYTEHGKTNLHTYLMSPNPSKVRIEEISEMKSCARRLFLEWKDPKTGDGGGSSKVRIEEVVESPKAGDGGVPILSEEMPHGCDQTASIEHEFEGEGIEGQNEDNHSEGEGIEGQNDDFSDSEDSDFIIDEDNIVDDPDIDMKEFLLNIDKDVEWLGTHETSQVIPEESREKDELEVVNNEILLSESSDEGGSNKRKKSIKAIRRAQENSEARVSDPFYVYQTFGSAEELKRKIKKHSVETRREIEIVKNDKNRVRAVCKGTIPDLGQIETSGPSQTTSLNNDGTPEKKCPWVLYASKWKHDVDWEVKTYIQEHKCLQSRDVKACTYKFLSQQIVQQIDSNPNIPTRALQEQLQREYQVDISRMKVFRAKSEAHNQVRGDYAGQYAILRDYVLELKTRNPDSTVKIEVENEPNPDSATRTFKRIYICLGSLKKGFQAGKRDYLGLDGSFMKGPYPGMILTAVGLDGNSCTYPLAYAVVEAENINSWTWFLSCLGDDIDLHTNSNFTFVSDRQKGLLQAIGTLFPCAEHRFCLRHIHENMKLQWKGKAFKDMLWKCATTTTVQEFNHAMEEFRQLNNECYKWLKAIPAQHWSRSHFTGRAHCDGLLNNLCETINNQLRDARDQPIITCLEFIREYLMLRIVTVQKAIDKAPGPLTPTATSILEKNKTDAAQCKGVFCGNGKYQVTGPWMDQCVVDMIHHTCSCRKWELTGIPCKHSIVAIWDMRKNKQDTGLPETWVHPTYWLKTWKDMYSFKIEPINGRRMWQKYACPTTLLPPKHHVPIGRPKKKRTKSALELEDMTKGSRASRKEKSVTCSACKKVGHNKRSCKGQGASSGAGDGKRGSKRKGVIAGKNLKKG</sequence>
<dbReference type="Proteomes" id="UP001055811">
    <property type="component" value="Linkage Group LG04"/>
</dbReference>
<reference evidence="1 2" key="2">
    <citation type="journal article" date="2022" name="Mol. Ecol. Resour.">
        <title>The genomes of chicory, endive, great burdock and yacon provide insights into Asteraceae paleo-polyploidization history and plant inulin production.</title>
        <authorList>
            <person name="Fan W."/>
            <person name="Wang S."/>
            <person name="Wang H."/>
            <person name="Wang A."/>
            <person name="Jiang F."/>
            <person name="Liu H."/>
            <person name="Zhao H."/>
            <person name="Xu D."/>
            <person name="Zhang Y."/>
        </authorList>
    </citation>
    <scope>NUCLEOTIDE SEQUENCE [LARGE SCALE GENOMIC DNA]</scope>
    <source>
        <strain evidence="2">cv. Punajuju</strain>
        <tissue evidence="1">Leaves</tissue>
    </source>
</reference>
<gene>
    <name evidence="1" type="ORF">L2E82_23010</name>
</gene>
<evidence type="ECO:0000313" key="1">
    <source>
        <dbReference type="EMBL" id="KAI3751916.1"/>
    </source>
</evidence>
<proteinExistence type="predicted"/>
<reference evidence="2" key="1">
    <citation type="journal article" date="2022" name="Mol. Ecol. Resour.">
        <title>The genomes of chicory, endive, great burdock and yacon provide insights into Asteraceae palaeo-polyploidization history and plant inulin production.</title>
        <authorList>
            <person name="Fan W."/>
            <person name="Wang S."/>
            <person name="Wang H."/>
            <person name="Wang A."/>
            <person name="Jiang F."/>
            <person name="Liu H."/>
            <person name="Zhao H."/>
            <person name="Xu D."/>
            <person name="Zhang Y."/>
        </authorList>
    </citation>
    <scope>NUCLEOTIDE SEQUENCE [LARGE SCALE GENOMIC DNA]</scope>
    <source>
        <strain evidence="2">cv. Punajuju</strain>
    </source>
</reference>